<keyword evidence="9" id="KW-0539">Nucleus</keyword>
<evidence type="ECO:0000313" key="14">
    <source>
        <dbReference type="Proteomes" id="UP001151699"/>
    </source>
</evidence>
<evidence type="ECO:0000256" key="9">
    <source>
        <dbReference type="ARBA" id="ARBA00023242"/>
    </source>
</evidence>
<dbReference type="FunFam" id="3.30.160.60:FF:000557">
    <property type="entry name" value="zinc finger and SCAN domain-containing protein 29"/>
    <property type="match status" value="1"/>
</dbReference>
<evidence type="ECO:0000256" key="4">
    <source>
        <dbReference type="ARBA" id="ARBA00022737"/>
    </source>
</evidence>
<evidence type="ECO:0000256" key="5">
    <source>
        <dbReference type="ARBA" id="ARBA00022771"/>
    </source>
</evidence>
<dbReference type="PANTHER" id="PTHR24394:SF44">
    <property type="entry name" value="ZINC FINGER PROTEIN 271-LIKE"/>
    <property type="match status" value="1"/>
</dbReference>
<dbReference type="SUPFAM" id="SSF57667">
    <property type="entry name" value="beta-beta-alpha zinc fingers"/>
    <property type="match status" value="2"/>
</dbReference>
<dbReference type="FunFam" id="3.30.160.60:FF:000193">
    <property type="entry name" value="Zinc finger protein 300"/>
    <property type="match status" value="1"/>
</dbReference>
<dbReference type="PROSITE" id="PS50157">
    <property type="entry name" value="ZINC_FINGER_C2H2_2"/>
    <property type="match status" value="4"/>
</dbReference>
<accession>A0A9Q0MJR0</accession>
<dbReference type="GO" id="GO:0000981">
    <property type="term" value="F:DNA-binding transcription factor activity, RNA polymerase II-specific"/>
    <property type="evidence" value="ECO:0007669"/>
    <property type="project" value="TreeGrafter"/>
</dbReference>
<evidence type="ECO:0000256" key="2">
    <source>
        <dbReference type="ARBA" id="ARBA00006991"/>
    </source>
</evidence>
<keyword evidence="4" id="KW-0677">Repeat</keyword>
<dbReference type="Proteomes" id="UP001151699">
    <property type="component" value="Unassembled WGS sequence"/>
</dbReference>
<feature type="domain" description="C2H2-type" evidence="12">
    <location>
        <begin position="104"/>
        <end position="131"/>
    </location>
</feature>
<dbReference type="InterPro" id="IPR036236">
    <property type="entry name" value="Znf_C2H2_sf"/>
</dbReference>
<proteinExistence type="inferred from homology"/>
<dbReference type="EMBL" id="WJQU01002461">
    <property type="protein sequence ID" value="KAJ6632828.1"/>
    <property type="molecule type" value="Genomic_DNA"/>
</dbReference>
<feature type="domain" description="C2H2-type" evidence="12">
    <location>
        <begin position="132"/>
        <end position="159"/>
    </location>
</feature>
<keyword evidence="3" id="KW-0479">Metal-binding</keyword>
<keyword evidence="5 10" id="KW-0863">Zinc-finger</keyword>
<evidence type="ECO:0000256" key="8">
    <source>
        <dbReference type="ARBA" id="ARBA00023163"/>
    </source>
</evidence>
<sequence length="194" mass="22404">MSGAPEKKEAIKDWKRSDAILSSSCCLVVSIALDMMHQIQDYPLDLSIPKDTNRSADPSQPKTNRRRQNKFGKVLLECEICSKQFDRPSLLKRHSRVHTGERPHLCLVCNKRFSTSSSLNTHSRIHSGEKPHRCMVCQKCFTASSNLYYHRMTHYKNKPHKCMLCPKTFSTPGDLKGHYYKHTVLRIVNQQITF</sequence>
<dbReference type="AlphaFoldDB" id="A0A9Q0MJR0"/>
<dbReference type="GO" id="GO:0005634">
    <property type="term" value="C:nucleus"/>
    <property type="evidence" value="ECO:0007669"/>
    <property type="project" value="UniProtKB-SubCell"/>
</dbReference>
<feature type="region of interest" description="Disordered" evidence="11">
    <location>
        <begin position="47"/>
        <end position="68"/>
    </location>
</feature>
<gene>
    <name evidence="13" type="primary">ZSCAN5B</name>
    <name evidence="13" type="ORF">Bhyg_15819</name>
</gene>
<keyword evidence="14" id="KW-1185">Reference proteome</keyword>
<evidence type="ECO:0000256" key="1">
    <source>
        <dbReference type="ARBA" id="ARBA00004123"/>
    </source>
</evidence>
<dbReference type="PANTHER" id="PTHR24394">
    <property type="entry name" value="ZINC FINGER PROTEIN"/>
    <property type="match status" value="1"/>
</dbReference>
<comment type="similarity">
    <text evidence="2">Belongs to the krueppel C2H2-type zinc-finger protein family.</text>
</comment>
<reference evidence="13" key="1">
    <citation type="submission" date="2022-07" db="EMBL/GenBank/DDBJ databases">
        <authorList>
            <person name="Trinca V."/>
            <person name="Uliana J.V.C."/>
            <person name="Torres T.T."/>
            <person name="Ward R.J."/>
            <person name="Monesi N."/>
        </authorList>
    </citation>
    <scope>NUCLEOTIDE SEQUENCE</scope>
    <source>
        <strain evidence="13">HSMRA1968</strain>
        <tissue evidence="13">Whole embryos</tissue>
    </source>
</reference>
<feature type="domain" description="C2H2-type" evidence="12">
    <location>
        <begin position="160"/>
        <end position="187"/>
    </location>
</feature>
<keyword evidence="8" id="KW-0804">Transcription</keyword>
<keyword evidence="6" id="KW-0862">Zinc</keyword>
<comment type="caution">
    <text evidence="13">The sequence shown here is derived from an EMBL/GenBank/DDBJ whole genome shotgun (WGS) entry which is preliminary data.</text>
</comment>
<evidence type="ECO:0000256" key="11">
    <source>
        <dbReference type="SAM" id="MobiDB-lite"/>
    </source>
</evidence>
<keyword evidence="7" id="KW-0805">Transcription regulation</keyword>
<evidence type="ECO:0000256" key="6">
    <source>
        <dbReference type="ARBA" id="ARBA00022833"/>
    </source>
</evidence>
<evidence type="ECO:0000256" key="7">
    <source>
        <dbReference type="ARBA" id="ARBA00023015"/>
    </source>
</evidence>
<evidence type="ECO:0000256" key="10">
    <source>
        <dbReference type="PROSITE-ProRule" id="PRU00042"/>
    </source>
</evidence>
<dbReference type="InterPro" id="IPR013087">
    <property type="entry name" value="Znf_C2H2_type"/>
</dbReference>
<name>A0A9Q0MJR0_9DIPT</name>
<evidence type="ECO:0000313" key="13">
    <source>
        <dbReference type="EMBL" id="KAJ6632828.1"/>
    </source>
</evidence>
<dbReference type="FunFam" id="3.30.160.60:FF:000446">
    <property type="entry name" value="Zinc finger protein"/>
    <property type="match status" value="1"/>
</dbReference>
<dbReference type="OrthoDB" id="3437960at2759"/>
<dbReference type="Gene3D" id="3.30.160.60">
    <property type="entry name" value="Classic Zinc Finger"/>
    <property type="match status" value="4"/>
</dbReference>
<comment type="subcellular location">
    <subcellularLocation>
        <location evidence="1">Nucleus</location>
    </subcellularLocation>
</comment>
<protein>
    <submittedName>
        <fullName evidence="13">Zinc finger and SCAN domain-containing protein 5B</fullName>
    </submittedName>
</protein>
<dbReference type="GO" id="GO:0008270">
    <property type="term" value="F:zinc ion binding"/>
    <property type="evidence" value="ECO:0007669"/>
    <property type="project" value="UniProtKB-KW"/>
</dbReference>
<dbReference type="SMART" id="SM00355">
    <property type="entry name" value="ZnF_C2H2"/>
    <property type="match status" value="4"/>
</dbReference>
<dbReference type="Pfam" id="PF00096">
    <property type="entry name" value="zf-C2H2"/>
    <property type="match status" value="3"/>
</dbReference>
<evidence type="ECO:0000256" key="3">
    <source>
        <dbReference type="ARBA" id="ARBA00022723"/>
    </source>
</evidence>
<dbReference type="FunFam" id="3.30.160.60:FF:000538">
    <property type="entry name" value="zinc finger protein 853"/>
    <property type="match status" value="1"/>
</dbReference>
<organism evidence="13 14">
    <name type="scientific">Pseudolycoriella hygida</name>
    <dbReference type="NCBI Taxonomy" id="35572"/>
    <lineage>
        <taxon>Eukaryota</taxon>
        <taxon>Metazoa</taxon>
        <taxon>Ecdysozoa</taxon>
        <taxon>Arthropoda</taxon>
        <taxon>Hexapoda</taxon>
        <taxon>Insecta</taxon>
        <taxon>Pterygota</taxon>
        <taxon>Neoptera</taxon>
        <taxon>Endopterygota</taxon>
        <taxon>Diptera</taxon>
        <taxon>Nematocera</taxon>
        <taxon>Sciaroidea</taxon>
        <taxon>Sciaridae</taxon>
        <taxon>Pseudolycoriella</taxon>
    </lineage>
</organism>
<dbReference type="PROSITE" id="PS00028">
    <property type="entry name" value="ZINC_FINGER_C2H2_1"/>
    <property type="match status" value="4"/>
</dbReference>
<evidence type="ECO:0000259" key="12">
    <source>
        <dbReference type="PROSITE" id="PS50157"/>
    </source>
</evidence>
<feature type="domain" description="C2H2-type" evidence="12">
    <location>
        <begin position="76"/>
        <end position="103"/>
    </location>
</feature>